<protein>
    <submittedName>
        <fullName evidence="3">HNH endonuclease</fullName>
    </submittedName>
</protein>
<organism evidence="3 4">
    <name type="scientific">Gulosibacter chungangensis</name>
    <dbReference type="NCBI Taxonomy" id="979746"/>
    <lineage>
        <taxon>Bacteria</taxon>
        <taxon>Bacillati</taxon>
        <taxon>Actinomycetota</taxon>
        <taxon>Actinomycetes</taxon>
        <taxon>Micrococcales</taxon>
        <taxon>Microbacteriaceae</taxon>
        <taxon>Gulosibacter</taxon>
    </lineage>
</organism>
<dbReference type="InterPro" id="IPR003615">
    <property type="entry name" value="HNH_nuc"/>
</dbReference>
<sequence length="171" mass="18446">MFNDPLTGHVVAVDRYHSTPAQRRCIQIRDVTCRLPGCMRPAARCDIDHTHPASEGGATSIENLASLCKSHHVMKHEKPWSVINLGDGVLEWRTPLGQVVTSEPMPYARQAHAATATGPEFRPTSQAQTAAEENSGSLDPETDTAVNTDSGFAADGAWCGDAPEDDELPPF</sequence>
<dbReference type="SMART" id="SM00507">
    <property type="entry name" value="HNHc"/>
    <property type="match status" value="1"/>
</dbReference>
<dbReference type="RefSeq" id="WP_158050871.1">
    <property type="nucleotide sequence ID" value="NZ_WBKB01000001.1"/>
</dbReference>
<dbReference type="GO" id="GO:0004519">
    <property type="term" value="F:endonuclease activity"/>
    <property type="evidence" value="ECO:0007669"/>
    <property type="project" value="UniProtKB-KW"/>
</dbReference>
<evidence type="ECO:0000256" key="1">
    <source>
        <dbReference type="SAM" id="MobiDB-lite"/>
    </source>
</evidence>
<name>A0A7J5BFI3_9MICO</name>
<feature type="compositionally biased region" description="Acidic residues" evidence="1">
    <location>
        <begin position="162"/>
        <end position="171"/>
    </location>
</feature>
<feature type="compositionally biased region" description="Polar residues" evidence="1">
    <location>
        <begin position="123"/>
        <end position="137"/>
    </location>
</feature>
<keyword evidence="3" id="KW-0540">Nuclease</keyword>
<dbReference type="GO" id="GO:0008270">
    <property type="term" value="F:zinc ion binding"/>
    <property type="evidence" value="ECO:0007669"/>
    <property type="project" value="InterPro"/>
</dbReference>
<comment type="caution">
    <text evidence="3">The sequence shown here is derived from an EMBL/GenBank/DDBJ whole genome shotgun (WGS) entry which is preliminary data.</text>
</comment>
<gene>
    <name evidence="3" type="ORF">F8O05_00870</name>
</gene>
<dbReference type="InterPro" id="IPR002711">
    <property type="entry name" value="HNH"/>
</dbReference>
<feature type="domain" description="HNH nuclease" evidence="2">
    <location>
        <begin position="22"/>
        <end position="73"/>
    </location>
</feature>
<feature type="region of interest" description="Disordered" evidence="1">
    <location>
        <begin position="111"/>
        <end position="171"/>
    </location>
</feature>
<dbReference type="Proteomes" id="UP000433493">
    <property type="component" value="Unassembled WGS sequence"/>
</dbReference>
<dbReference type="CDD" id="cd00085">
    <property type="entry name" value="HNHc"/>
    <property type="match status" value="1"/>
</dbReference>
<evidence type="ECO:0000313" key="3">
    <source>
        <dbReference type="EMBL" id="KAB1644858.1"/>
    </source>
</evidence>
<reference evidence="3 4" key="1">
    <citation type="submission" date="2019-09" db="EMBL/GenBank/DDBJ databases">
        <title>Phylogeny of genus Pseudoclavibacter and closely related genus.</title>
        <authorList>
            <person name="Li Y."/>
        </authorList>
    </citation>
    <scope>NUCLEOTIDE SEQUENCE [LARGE SCALE GENOMIC DNA]</scope>
    <source>
        <strain evidence="3 4">KCTC 13959</strain>
    </source>
</reference>
<proteinExistence type="predicted"/>
<evidence type="ECO:0000313" key="4">
    <source>
        <dbReference type="Proteomes" id="UP000433493"/>
    </source>
</evidence>
<dbReference type="Pfam" id="PF01844">
    <property type="entry name" value="HNH"/>
    <property type="match status" value="1"/>
</dbReference>
<dbReference type="Gene3D" id="1.10.30.50">
    <property type="match status" value="1"/>
</dbReference>
<dbReference type="EMBL" id="WBKB01000001">
    <property type="protein sequence ID" value="KAB1644858.1"/>
    <property type="molecule type" value="Genomic_DNA"/>
</dbReference>
<keyword evidence="3" id="KW-0255">Endonuclease</keyword>
<dbReference type="OrthoDB" id="3261064at2"/>
<accession>A0A7J5BFI3</accession>
<keyword evidence="4" id="KW-1185">Reference proteome</keyword>
<dbReference type="GO" id="GO:0003676">
    <property type="term" value="F:nucleic acid binding"/>
    <property type="evidence" value="ECO:0007669"/>
    <property type="project" value="InterPro"/>
</dbReference>
<evidence type="ECO:0000259" key="2">
    <source>
        <dbReference type="SMART" id="SM00507"/>
    </source>
</evidence>
<keyword evidence="3" id="KW-0378">Hydrolase</keyword>
<dbReference type="AlphaFoldDB" id="A0A7J5BFI3"/>